<evidence type="ECO:0000256" key="12">
    <source>
        <dbReference type="RuleBase" id="RU003722"/>
    </source>
</evidence>
<accession>A0A6I8RSE6</accession>
<name>A0A6I8RSE6_XENTR</name>
<dbReference type="Pfam" id="PF00999">
    <property type="entry name" value="Na_H_Exchanger"/>
    <property type="match status" value="1"/>
</dbReference>
<dbReference type="NCBIfam" id="TIGR00840">
    <property type="entry name" value="b_cpa1"/>
    <property type="match status" value="1"/>
</dbReference>
<dbReference type="AlphaFoldDB" id="A0A6I8RSE6"/>
<keyword evidence="9 12" id="KW-0406">Ion transport</keyword>
<feature type="transmembrane region" description="Helical" evidence="13">
    <location>
        <begin position="104"/>
        <end position="124"/>
    </location>
</feature>
<dbReference type="Pfam" id="PF16644">
    <property type="entry name" value="NEXCaM_BD"/>
    <property type="match status" value="1"/>
</dbReference>
<evidence type="ECO:0000259" key="14">
    <source>
        <dbReference type="Pfam" id="PF00999"/>
    </source>
</evidence>
<keyword evidence="6 12" id="KW-0812">Transmembrane</keyword>
<feature type="transmembrane region" description="Helical" evidence="13">
    <location>
        <begin position="265"/>
        <end position="292"/>
    </location>
</feature>
<feature type="transmembrane region" description="Helical" evidence="13">
    <location>
        <begin position="165"/>
        <end position="188"/>
    </location>
</feature>
<dbReference type="InParanoid" id="A0A6I8RSE6"/>
<evidence type="ECO:0000256" key="10">
    <source>
        <dbReference type="ARBA" id="ARBA00023136"/>
    </source>
</evidence>
<keyword evidence="7 13" id="KW-1133">Transmembrane helix</keyword>
<feature type="transmembrane region" description="Helical" evidence="13">
    <location>
        <begin position="312"/>
        <end position="336"/>
    </location>
</feature>
<organism evidence="16">
    <name type="scientific">Xenopus tropicalis</name>
    <name type="common">Western clawed frog</name>
    <name type="synonym">Silurana tropicalis</name>
    <dbReference type="NCBI Taxonomy" id="8364"/>
    <lineage>
        <taxon>Eukaryota</taxon>
        <taxon>Metazoa</taxon>
        <taxon>Chordata</taxon>
        <taxon>Craniata</taxon>
        <taxon>Vertebrata</taxon>
        <taxon>Euteleostomi</taxon>
        <taxon>Amphibia</taxon>
        <taxon>Batrachia</taxon>
        <taxon>Anura</taxon>
        <taxon>Pipoidea</taxon>
        <taxon>Pipidae</taxon>
        <taxon>Xenopodinae</taxon>
        <taxon>Xenopus</taxon>
        <taxon>Silurana</taxon>
    </lineage>
</organism>
<reference evidence="16" key="1">
    <citation type="journal article" date="2010" name="Science">
        <title>The genome of the Western clawed frog Xenopus tropicalis.</title>
        <authorList>
            <person name="Hellsten U."/>
            <person name="Harland R.M."/>
            <person name="Gilchrist M.J."/>
            <person name="Hendrix D."/>
            <person name="Jurka J."/>
            <person name="Kapitonov V."/>
            <person name="Ovcharenko I."/>
            <person name="Putnam N.H."/>
            <person name="Shu S."/>
            <person name="Taher L."/>
            <person name="Blitz I.L."/>
            <person name="Blumberg B."/>
            <person name="Dichmann D.S."/>
            <person name="Dubchak I."/>
            <person name="Amaya E."/>
            <person name="Detter J.C."/>
            <person name="Fletcher R."/>
            <person name="Gerhard D.S."/>
            <person name="Goodstein D."/>
            <person name="Graves T."/>
            <person name="Grigoriev I.V."/>
            <person name="Grimwood J."/>
            <person name="Kawashima T."/>
            <person name="Lindquist E."/>
            <person name="Lucas S.M."/>
            <person name="Mead P.E."/>
            <person name="Mitros T."/>
            <person name="Ogino H."/>
            <person name="Ohta Y."/>
            <person name="Poliakov A.V."/>
            <person name="Pollet N."/>
            <person name="Robert J."/>
            <person name="Salamov A."/>
            <person name="Sater A.K."/>
            <person name="Schmutz J."/>
            <person name="Terry A."/>
            <person name="Vize P.D."/>
            <person name="Warren W.C."/>
            <person name="Wells D."/>
            <person name="Wills A."/>
            <person name="Wilson R.K."/>
            <person name="Zimmerman L.B."/>
            <person name="Zorn A.M."/>
            <person name="Grainger R."/>
            <person name="Grammer T."/>
            <person name="Khokha M.K."/>
            <person name="Richardson P.M."/>
            <person name="Rokhsar D.S."/>
        </authorList>
    </citation>
    <scope>NUCLEOTIDE SEQUENCE [LARGE SCALE GENOMIC DNA]</scope>
    <source>
        <strain evidence="16">Nigerian</strain>
    </source>
</reference>
<feature type="transmembrane region" description="Helical" evidence="13">
    <location>
        <begin position="357"/>
        <end position="377"/>
    </location>
</feature>
<comment type="subcellular location">
    <subcellularLocation>
        <location evidence="1">Cell membrane</location>
        <topology evidence="1">Multi-pass membrane protein</topology>
    </subcellularLocation>
</comment>
<reference evidence="16" key="2">
    <citation type="submission" date="2020-05" db="UniProtKB">
        <authorList>
            <consortium name="Ensembl"/>
        </authorList>
    </citation>
    <scope>IDENTIFICATION</scope>
</reference>
<feature type="transmembrane region" description="Helical" evidence="13">
    <location>
        <begin position="6"/>
        <end position="26"/>
    </location>
</feature>
<sequence length="673" mass="76378">MKMVPYLWILGIYYLQLQCICASFVTGNQKQVQIPKNISILIPNDFGLELASGDQRESNVSSRLKIFSMGYYHVRIPFEITLWIMLASLAKIGFHLSYKLPSVIPESCILIIVGLIMGAIIYGVKDKYVPVMNSDIFFLYLLPPIVLDAGYFMPSRPFFENIGPILWYAIVGTLWNVLGIGISLYGICQVNVFGLQNISLLHNLWFGSLIAAVDPVAVLSVFEEIHVNERLYILVFGESLLNDAVTVVLYKLFEAFDKMAEIQLMDILVGIGAFFIVGIGGVLFGLAFGFVAALTTRFTENIRVIEPLFVFLYSYLCYLTAEMFHLSGIVAIIACSMSMKRYVESNISQKSYTTVKYFMKMWSSVSETLIFIFLGVSTIGDNHEWNWPFISLTLVFCISWRAFGVIVLTFVLNKFCLNSITKKDQFIIAYGGLRGAICFSLVFLLPEFPKKQLFITATTVVILFTVFVQGMTIRPLVELLDVKKSNRNISTVSEQVHIRFLDHLVTGIEDVCGHWGQYYWKDKFEYFNNKYLRKILLRDNQTKSSIVLLYEKLEKKHAIELAEQGYATHIIGDCRKEPTNGICPGPTNDYRGSNAVLCFVQTPAYSRHTLSGDTGAEQAKEILIRRHQSLRVNLNKPEGPNGNRVFIVFIFFFSLYSGLQRRPKLLRSLTGKL</sequence>
<feature type="transmembrane region" description="Helical" evidence="13">
    <location>
        <begin position="231"/>
        <end position="253"/>
    </location>
</feature>
<feature type="transmembrane region" description="Helical" evidence="13">
    <location>
        <begin position="200"/>
        <end position="219"/>
    </location>
</feature>
<keyword evidence="3 12" id="KW-0813">Transport</keyword>
<keyword evidence="8" id="KW-0915">Sodium</keyword>
<comment type="similarity">
    <text evidence="2 12">Belongs to the monovalent cation:proton antiporter 1 (CPA1) transporter (TC 2.A.36) family.</text>
</comment>
<evidence type="ECO:0000256" key="2">
    <source>
        <dbReference type="ARBA" id="ARBA00007367"/>
    </source>
</evidence>
<keyword evidence="5" id="KW-1003">Cell membrane</keyword>
<evidence type="ECO:0000256" key="8">
    <source>
        <dbReference type="ARBA" id="ARBA00023053"/>
    </source>
</evidence>
<feature type="transmembrane region" description="Helical" evidence="13">
    <location>
        <begin position="452"/>
        <end position="477"/>
    </location>
</feature>
<evidence type="ECO:0000259" key="15">
    <source>
        <dbReference type="Pfam" id="PF16644"/>
    </source>
</evidence>
<dbReference type="Gene3D" id="6.10.250.1040">
    <property type="match status" value="1"/>
</dbReference>
<proteinExistence type="inferred from homology"/>
<dbReference type="InterPro" id="IPR006153">
    <property type="entry name" value="Cation/H_exchanger_TM"/>
</dbReference>
<dbReference type="Ensembl" id="ENSXETT00000086595">
    <property type="protein sequence ID" value="ENSXETP00000085630"/>
    <property type="gene ID" value="ENSXETG00000014501"/>
</dbReference>
<dbReference type="Gene3D" id="6.10.140.1330">
    <property type="match status" value="1"/>
</dbReference>
<keyword evidence="11 12" id="KW-0739">Sodium transport</keyword>
<evidence type="ECO:0000256" key="7">
    <source>
        <dbReference type="ARBA" id="ARBA00022989"/>
    </source>
</evidence>
<dbReference type="GO" id="GO:0006885">
    <property type="term" value="P:regulation of pH"/>
    <property type="evidence" value="ECO:0007669"/>
    <property type="project" value="InterPro"/>
</dbReference>
<evidence type="ECO:0000256" key="11">
    <source>
        <dbReference type="ARBA" id="ARBA00023201"/>
    </source>
</evidence>
<evidence type="ECO:0000313" key="16">
    <source>
        <dbReference type="Ensembl" id="ENSXETP00000085630"/>
    </source>
</evidence>
<feature type="domain" description="Cation/H+ exchanger transmembrane" evidence="14">
    <location>
        <begin position="85"/>
        <end position="478"/>
    </location>
</feature>
<keyword evidence="10 13" id="KW-0472">Membrane</keyword>
<evidence type="ECO:0000256" key="1">
    <source>
        <dbReference type="ARBA" id="ARBA00004651"/>
    </source>
</evidence>
<dbReference type="GO" id="GO:0005886">
    <property type="term" value="C:plasma membrane"/>
    <property type="evidence" value="ECO:0007669"/>
    <property type="project" value="UniProtKB-SubCell"/>
</dbReference>
<dbReference type="PANTHER" id="PTHR10110:SF99">
    <property type="entry name" value="SODIUM_HYDROGEN EXCHANGER"/>
    <property type="match status" value="1"/>
</dbReference>
<feature type="transmembrane region" description="Helical" evidence="13">
    <location>
        <begin position="389"/>
        <end position="415"/>
    </location>
</feature>
<feature type="transmembrane region" description="Helical" evidence="13">
    <location>
        <begin position="427"/>
        <end position="446"/>
    </location>
</feature>
<dbReference type="InterPro" id="IPR004709">
    <property type="entry name" value="NaH_exchanger"/>
</dbReference>
<dbReference type="PANTHER" id="PTHR10110">
    <property type="entry name" value="SODIUM/HYDROGEN EXCHANGER"/>
    <property type="match status" value="1"/>
</dbReference>
<dbReference type="GO" id="GO:0015385">
    <property type="term" value="F:sodium:proton antiporter activity"/>
    <property type="evidence" value="ECO:0007669"/>
    <property type="project" value="InterPro"/>
</dbReference>
<dbReference type="Gene3D" id="6.10.250.2020">
    <property type="match status" value="1"/>
</dbReference>
<feature type="transmembrane region" description="Helical" evidence="13">
    <location>
        <begin position="80"/>
        <end position="98"/>
    </location>
</feature>
<dbReference type="Xenbase" id="XB-GENE-6464693">
    <property type="gene designation" value="slc9a2l"/>
</dbReference>
<evidence type="ECO:0000256" key="3">
    <source>
        <dbReference type="ARBA" id="ARBA00022448"/>
    </source>
</evidence>
<dbReference type="GeneTree" id="ENSGT00940000164351"/>
<keyword evidence="4 12" id="KW-0050">Antiport</keyword>
<evidence type="ECO:0000256" key="9">
    <source>
        <dbReference type="ARBA" id="ARBA00023065"/>
    </source>
</evidence>
<protein>
    <recommendedName>
        <fullName evidence="12">Sodium/hydrogen exchanger</fullName>
    </recommendedName>
</protein>
<feature type="domain" description="Sodium/hydrogen exchanger regulatory region" evidence="15">
    <location>
        <begin position="602"/>
        <end position="655"/>
    </location>
</feature>
<dbReference type="InterPro" id="IPR018422">
    <property type="entry name" value="Cation/H_exchanger_CPA1"/>
</dbReference>
<evidence type="ECO:0000256" key="4">
    <source>
        <dbReference type="ARBA" id="ARBA00022449"/>
    </source>
</evidence>
<evidence type="ECO:0000256" key="13">
    <source>
        <dbReference type="SAM" id="Phobius"/>
    </source>
</evidence>
<gene>
    <name evidence="16" type="primary">slc9a2l</name>
</gene>
<feature type="transmembrane region" description="Helical" evidence="13">
    <location>
        <begin position="136"/>
        <end position="153"/>
    </location>
</feature>
<evidence type="ECO:0000256" key="5">
    <source>
        <dbReference type="ARBA" id="ARBA00022475"/>
    </source>
</evidence>
<evidence type="ECO:0000256" key="6">
    <source>
        <dbReference type="ARBA" id="ARBA00022692"/>
    </source>
</evidence>
<dbReference type="PRINTS" id="PR01084">
    <property type="entry name" value="NAHEXCHNGR"/>
</dbReference>
<dbReference type="InterPro" id="IPR032103">
    <property type="entry name" value="NHE_CaM-bd"/>
</dbReference>